<evidence type="ECO:0000256" key="6">
    <source>
        <dbReference type="ARBA" id="ARBA00023063"/>
    </source>
</evidence>
<dbReference type="InterPro" id="IPR011420">
    <property type="entry name" value="AreA_N"/>
</dbReference>
<keyword evidence="7" id="KW-0238">DNA-binding</keyword>
<evidence type="ECO:0000256" key="8">
    <source>
        <dbReference type="ARBA" id="ARBA00023159"/>
    </source>
</evidence>
<comment type="subcellular location">
    <subcellularLocation>
        <location evidence="1">Nucleus</location>
    </subcellularLocation>
</comment>
<feature type="compositionally biased region" description="Low complexity" evidence="12">
    <location>
        <begin position="730"/>
        <end position="739"/>
    </location>
</feature>
<dbReference type="FunFam" id="3.30.50.10:FF:000007">
    <property type="entry name" value="Nitrogen regulatory AreA, N-terminal"/>
    <property type="match status" value="1"/>
</dbReference>
<keyword evidence="6" id="KW-0534">Nitrate assimilation</keyword>
<dbReference type="PRINTS" id="PR00619">
    <property type="entry name" value="GATAZNFINGER"/>
</dbReference>
<dbReference type="GO" id="GO:0008270">
    <property type="term" value="F:zinc ion binding"/>
    <property type="evidence" value="ECO:0007669"/>
    <property type="project" value="UniProtKB-KW"/>
</dbReference>
<dbReference type="GO" id="GO:0045944">
    <property type="term" value="P:positive regulation of transcription by RNA polymerase II"/>
    <property type="evidence" value="ECO:0007669"/>
    <property type="project" value="TreeGrafter"/>
</dbReference>
<feature type="domain" description="GATA-type" evidence="13">
    <location>
        <begin position="607"/>
        <end position="660"/>
    </location>
</feature>
<dbReference type="PANTHER" id="PTHR10071:SF281">
    <property type="entry name" value="BOX A-BINDING FACTOR-RELATED"/>
    <property type="match status" value="1"/>
</dbReference>
<feature type="compositionally biased region" description="Polar residues" evidence="12">
    <location>
        <begin position="35"/>
        <end position="48"/>
    </location>
</feature>
<dbReference type="Gene3D" id="3.30.50.10">
    <property type="entry name" value="Erythroid Transcription Factor GATA-1, subunit A"/>
    <property type="match status" value="1"/>
</dbReference>
<dbReference type="CDD" id="cd00202">
    <property type="entry name" value="ZnF_GATA"/>
    <property type="match status" value="1"/>
</dbReference>
<dbReference type="GO" id="GO:0005634">
    <property type="term" value="C:nucleus"/>
    <property type="evidence" value="ECO:0007669"/>
    <property type="project" value="UniProtKB-SubCell"/>
</dbReference>
<feature type="region of interest" description="Disordered" evidence="12">
    <location>
        <begin position="214"/>
        <end position="246"/>
    </location>
</feature>
<evidence type="ECO:0000256" key="11">
    <source>
        <dbReference type="PROSITE-ProRule" id="PRU00094"/>
    </source>
</evidence>
<feature type="compositionally biased region" description="Polar residues" evidence="12">
    <location>
        <begin position="663"/>
        <end position="674"/>
    </location>
</feature>
<dbReference type="RefSeq" id="XP_022385697.1">
    <property type="nucleotide sequence ID" value="XM_022536661.1"/>
</dbReference>
<evidence type="ECO:0000256" key="12">
    <source>
        <dbReference type="SAM" id="MobiDB-lite"/>
    </source>
</evidence>
<dbReference type="InterPro" id="IPR000679">
    <property type="entry name" value="Znf_GATA"/>
</dbReference>
<gene>
    <name evidence="14" type="ORF">ABOM_009533</name>
</gene>
<protein>
    <submittedName>
        <fullName evidence="14">Nitrogen regulatory protein areA</fullName>
    </submittedName>
</protein>
<dbReference type="Pfam" id="PF00320">
    <property type="entry name" value="GATA"/>
    <property type="match status" value="1"/>
</dbReference>
<organism evidence="14 15">
    <name type="scientific">Aspergillus bombycis</name>
    <dbReference type="NCBI Taxonomy" id="109264"/>
    <lineage>
        <taxon>Eukaryota</taxon>
        <taxon>Fungi</taxon>
        <taxon>Dikarya</taxon>
        <taxon>Ascomycota</taxon>
        <taxon>Pezizomycotina</taxon>
        <taxon>Eurotiomycetes</taxon>
        <taxon>Eurotiomycetidae</taxon>
        <taxon>Eurotiales</taxon>
        <taxon>Aspergillaceae</taxon>
        <taxon>Aspergillus</taxon>
    </lineage>
</organism>
<evidence type="ECO:0000256" key="1">
    <source>
        <dbReference type="ARBA" id="ARBA00004123"/>
    </source>
</evidence>
<dbReference type="Pfam" id="PF08550">
    <property type="entry name" value="GATA_AreA"/>
    <property type="match status" value="1"/>
</dbReference>
<dbReference type="SUPFAM" id="SSF57716">
    <property type="entry name" value="Glucocorticoid receptor-like (DNA-binding domain)"/>
    <property type="match status" value="1"/>
</dbReference>
<dbReference type="AlphaFoldDB" id="A0A1F7ZRA4"/>
<dbReference type="InterPro" id="IPR039355">
    <property type="entry name" value="Transcription_factor_GATA"/>
</dbReference>
<dbReference type="EMBL" id="LYCR01000098">
    <property type="protein sequence ID" value="OGM41980.1"/>
    <property type="molecule type" value="Genomic_DNA"/>
</dbReference>
<keyword evidence="5" id="KW-0805">Transcription regulation</keyword>
<evidence type="ECO:0000256" key="5">
    <source>
        <dbReference type="ARBA" id="ARBA00023015"/>
    </source>
</evidence>
<evidence type="ECO:0000256" key="10">
    <source>
        <dbReference type="ARBA" id="ARBA00023242"/>
    </source>
</evidence>
<evidence type="ECO:0000256" key="3">
    <source>
        <dbReference type="ARBA" id="ARBA00022771"/>
    </source>
</evidence>
<keyword evidence="9" id="KW-0804">Transcription</keyword>
<feature type="compositionally biased region" description="Polar residues" evidence="12">
    <location>
        <begin position="544"/>
        <end position="557"/>
    </location>
</feature>
<feature type="region of interest" description="Disordered" evidence="12">
    <location>
        <begin position="1"/>
        <end position="91"/>
    </location>
</feature>
<dbReference type="OrthoDB" id="515401at2759"/>
<evidence type="ECO:0000256" key="2">
    <source>
        <dbReference type="ARBA" id="ARBA00022723"/>
    </source>
</evidence>
<dbReference type="GO" id="GO:0000978">
    <property type="term" value="F:RNA polymerase II cis-regulatory region sequence-specific DNA binding"/>
    <property type="evidence" value="ECO:0007669"/>
    <property type="project" value="TreeGrafter"/>
</dbReference>
<feature type="region of interest" description="Disordered" evidence="12">
    <location>
        <begin position="730"/>
        <end position="804"/>
    </location>
</feature>
<keyword evidence="2" id="KW-0479">Metal-binding</keyword>
<dbReference type="GO" id="GO:0042128">
    <property type="term" value="P:nitrate assimilation"/>
    <property type="evidence" value="ECO:0007669"/>
    <property type="project" value="UniProtKB-KW"/>
</dbReference>
<feature type="compositionally biased region" description="Polar residues" evidence="12">
    <location>
        <begin position="17"/>
        <end position="27"/>
    </location>
</feature>
<evidence type="ECO:0000256" key="9">
    <source>
        <dbReference type="ARBA" id="ARBA00023163"/>
    </source>
</evidence>
<dbReference type="InterPro" id="IPR013088">
    <property type="entry name" value="Znf_NHR/GATA"/>
</dbReference>
<proteinExistence type="predicted"/>
<dbReference type="PANTHER" id="PTHR10071">
    <property type="entry name" value="TRANSCRIPTION FACTOR GATA FAMILY MEMBER"/>
    <property type="match status" value="1"/>
</dbReference>
<keyword evidence="15" id="KW-1185">Reference proteome</keyword>
<keyword evidence="4" id="KW-0862">Zinc</keyword>
<feature type="region of interest" description="Disordered" evidence="12">
    <location>
        <begin position="534"/>
        <end position="608"/>
    </location>
</feature>
<accession>A0A1F7ZRA4</accession>
<feature type="compositionally biased region" description="Polar residues" evidence="12">
    <location>
        <begin position="682"/>
        <end position="706"/>
    </location>
</feature>
<name>A0A1F7ZRA4_9EURO</name>
<evidence type="ECO:0000259" key="13">
    <source>
        <dbReference type="PROSITE" id="PS50114"/>
    </source>
</evidence>
<sequence>MNMSGLTLGRGPGGMRPTQTATFTTHHSSTDADRSSNNLPPTSSQLSDDFSFGSPLSPADSQAHDGLLQDSLFPEWGSGAPRPGIDSPDEMQRQDPLATQIWKLYSRTKAQLPNQERMENLTWRMMAMSLKRKERERAQQSMFPVRPGSAGPSGIAQLRISDPPVATGNPHSADLTADPMNLDDFIVPFESPSDHPSPIAIKNTDPTASAAIPIKSRKDQLRDSTPVPASFHHPAQDQRKNSEFGYVPRRVRKTSIDERQFFSLQVPTRKRPAESSPQVPPVSNSMLAHDPELATGVPDYALDTPSSAFGFHQGNHHQMNHHNHTSPGAPFGLDTFGLGDDPILPSAGPYQSQFTFSPSESPMASGHPFANLYSHTPVASSLNSTDFFSPPPSGYQSTASTPQPPTMGTIPCTSICRPATHAPNAAFQTMFRIGPTCPLRCSLDPTQVLNATNYSAGNSHGGPMFTFGADSDNEDDDGHQLSERAGLAMPTEFGDENDGFSPGMQWNEQFPGSFHSLPGFGPQHRKHVTIGSTDMMDTPEEWNHGSSLGRTHGSVASVSEVRNREQDPRRQKIARTTSTPNTAQLLRQSMNSNNNTPGGSKNGDPGSNGPTTCTNCFTQTTPLWRRNPEGQPLCNACGLFLKLHGVVRPLSLKTDVIKKRNRSSANSLVVGTSRTSKKTARKNSVQQASVTTPTSSRAQNGTSSESPPAGFGAAAGRSNGVVPIAAAPPKAAPSAAASPGTGQTRNPVPAAPKRQRRLEKASEMEMDEASKSAGSRSKVVPLAPAMPPAAANPANHSIAGGQGASQEWEWLTMSL</sequence>
<evidence type="ECO:0000313" key="15">
    <source>
        <dbReference type="Proteomes" id="UP000179179"/>
    </source>
</evidence>
<dbReference type="InterPro" id="IPR013860">
    <property type="entry name" value="AreA_GATA"/>
</dbReference>
<feature type="region of interest" description="Disordered" evidence="12">
    <location>
        <begin position="661"/>
        <end position="716"/>
    </location>
</feature>
<dbReference type="PROSITE" id="PS50114">
    <property type="entry name" value="GATA_ZN_FINGER_2"/>
    <property type="match status" value="1"/>
</dbReference>
<evidence type="ECO:0000313" key="14">
    <source>
        <dbReference type="EMBL" id="OGM41980.1"/>
    </source>
</evidence>
<dbReference type="GO" id="GO:0000122">
    <property type="term" value="P:negative regulation of transcription by RNA polymerase II"/>
    <property type="evidence" value="ECO:0007669"/>
    <property type="project" value="TreeGrafter"/>
</dbReference>
<dbReference type="PROSITE" id="PS00344">
    <property type="entry name" value="GATA_ZN_FINGER_1"/>
    <property type="match status" value="1"/>
</dbReference>
<comment type="caution">
    <text evidence="14">The sequence shown here is derived from an EMBL/GenBank/DDBJ whole genome shotgun (WGS) entry which is preliminary data.</text>
</comment>
<dbReference type="SMART" id="SM00401">
    <property type="entry name" value="ZnF_GATA"/>
    <property type="match status" value="1"/>
</dbReference>
<feature type="compositionally biased region" description="Polar residues" evidence="12">
    <location>
        <begin position="574"/>
        <end position="599"/>
    </location>
</feature>
<dbReference type="STRING" id="109264.A0A1F7ZRA4"/>
<dbReference type="GeneID" id="34452923"/>
<reference evidence="14 15" key="1">
    <citation type="journal article" date="2016" name="Genome Biol. Evol.">
        <title>Draft genome sequence of an aflatoxigenic Aspergillus species, A. bombycis.</title>
        <authorList>
            <person name="Moore G.G."/>
            <person name="Mack B.M."/>
            <person name="Beltz S.B."/>
            <person name="Gilbert M.K."/>
        </authorList>
    </citation>
    <scope>NUCLEOTIDE SEQUENCE [LARGE SCALE GENOMIC DNA]</scope>
    <source>
        <strain evidence="15">NRRL 26010</strain>
    </source>
</reference>
<evidence type="ECO:0000256" key="7">
    <source>
        <dbReference type="ARBA" id="ARBA00023125"/>
    </source>
</evidence>
<dbReference type="Proteomes" id="UP000179179">
    <property type="component" value="Unassembled WGS sequence"/>
</dbReference>
<evidence type="ECO:0000256" key="4">
    <source>
        <dbReference type="ARBA" id="ARBA00022833"/>
    </source>
</evidence>
<feature type="region of interest" description="Disordered" evidence="12">
    <location>
        <begin position="384"/>
        <end position="405"/>
    </location>
</feature>
<keyword evidence="8" id="KW-0010">Activator</keyword>
<dbReference type="Pfam" id="PF07573">
    <property type="entry name" value="AreA_N"/>
    <property type="match status" value="1"/>
</dbReference>
<feature type="compositionally biased region" description="Basic and acidic residues" evidence="12">
    <location>
        <begin position="561"/>
        <end position="570"/>
    </location>
</feature>
<keyword evidence="3 11" id="KW-0863">Zinc-finger</keyword>
<keyword evidence="10" id="KW-0539">Nucleus</keyword>
<dbReference type="GO" id="GO:0000981">
    <property type="term" value="F:DNA-binding transcription factor activity, RNA polymerase II-specific"/>
    <property type="evidence" value="ECO:0007669"/>
    <property type="project" value="TreeGrafter"/>
</dbReference>